<keyword evidence="4 6" id="KW-0732">Signal</keyword>
<proteinExistence type="inferred from homology"/>
<name>A0AA41WMX3_9GAMM</name>
<keyword evidence="6" id="KW-0574">Periplasm</keyword>
<organism evidence="7 8">
    <name type="scientific">Stutzerimonas nitrititolerans</name>
    <dbReference type="NCBI Taxonomy" id="2482751"/>
    <lineage>
        <taxon>Bacteria</taxon>
        <taxon>Pseudomonadati</taxon>
        <taxon>Pseudomonadota</taxon>
        <taxon>Gammaproteobacteria</taxon>
        <taxon>Pseudomonadales</taxon>
        <taxon>Pseudomonadaceae</taxon>
        <taxon>Stutzerimonas</taxon>
    </lineage>
</organism>
<evidence type="ECO:0000313" key="7">
    <source>
        <dbReference type="EMBL" id="MCO7545840.1"/>
    </source>
</evidence>
<dbReference type="PRINTS" id="PR00181">
    <property type="entry name" value="MALTOSEBP"/>
</dbReference>
<dbReference type="SUPFAM" id="SSF53850">
    <property type="entry name" value="Periplasmic binding protein-like II"/>
    <property type="match status" value="1"/>
</dbReference>
<dbReference type="RefSeq" id="WP_253163537.1">
    <property type="nucleotide sequence ID" value="NZ_JAMYBS010000016.1"/>
</dbReference>
<dbReference type="Pfam" id="PF01547">
    <property type="entry name" value="SBP_bac_1"/>
    <property type="match status" value="1"/>
</dbReference>
<evidence type="ECO:0000256" key="5">
    <source>
        <dbReference type="ARBA" id="ARBA00030303"/>
    </source>
</evidence>
<dbReference type="GO" id="GO:0055052">
    <property type="term" value="C:ATP-binding cassette (ABC) transporter complex, substrate-binding subunit-containing"/>
    <property type="evidence" value="ECO:0007669"/>
    <property type="project" value="TreeGrafter"/>
</dbReference>
<dbReference type="PANTHER" id="PTHR30061">
    <property type="entry name" value="MALTOSE-BINDING PERIPLASMIC PROTEIN"/>
    <property type="match status" value="1"/>
</dbReference>
<dbReference type="PROSITE" id="PS01037">
    <property type="entry name" value="SBP_BACTERIAL_1"/>
    <property type="match status" value="1"/>
</dbReference>
<dbReference type="GO" id="GO:1901982">
    <property type="term" value="F:maltose binding"/>
    <property type="evidence" value="ECO:0007669"/>
    <property type="project" value="TreeGrafter"/>
</dbReference>
<dbReference type="GO" id="GO:0015144">
    <property type="term" value="F:carbohydrate transmembrane transporter activity"/>
    <property type="evidence" value="ECO:0007669"/>
    <property type="project" value="InterPro"/>
</dbReference>
<keyword evidence="2 6" id="KW-0813">Transport</keyword>
<evidence type="ECO:0000256" key="3">
    <source>
        <dbReference type="ARBA" id="ARBA00022597"/>
    </source>
</evidence>
<evidence type="ECO:0000256" key="2">
    <source>
        <dbReference type="ARBA" id="ARBA00022448"/>
    </source>
</evidence>
<evidence type="ECO:0000256" key="1">
    <source>
        <dbReference type="ARBA" id="ARBA00008520"/>
    </source>
</evidence>
<evidence type="ECO:0000256" key="6">
    <source>
        <dbReference type="RuleBase" id="RU365005"/>
    </source>
</evidence>
<dbReference type="GO" id="GO:0015768">
    <property type="term" value="P:maltose transport"/>
    <property type="evidence" value="ECO:0007669"/>
    <property type="project" value="TreeGrafter"/>
</dbReference>
<feature type="chain" id="PRO_5041482322" description="Maltodextrin-binding protein" evidence="6">
    <location>
        <begin position="23"/>
        <end position="419"/>
    </location>
</feature>
<dbReference type="Proteomes" id="UP001165292">
    <property type="component" value="Unassembled WGS sequence"/>
</dbReference>
<comment type="subcellular location">
    <subcellularLocation>
        <location evidence="6">Periplasm</location>
    </subcellularLocation>
</comment>
<keyword evidence="3 6" id="KW-0762">Sugar transport</keyword>
<evidence type="ECO:0000256" key="4">
    <source>
        <dbReference type="ARBA" id="ARBA00022729"/>
    </source>
</evidence>
<dbReference type="Gene3D" id="3.40.190.10">
    <property type="entry name" value="Periplasmic binding protein-like II"/>
    <property type="match status" value="2"/>
</dbReference>
<comment type="similarity">
    <text evidence="1 6">Belongs to the bacterial solute-binding protein 1 family.</text>
</comment>
<gene>
    <name evidence="7" type="primary">malE</name>
    <name evidence="7" type="ORF">NJF43_13875</name>
</gene>
<feature type="signal peptide" evidence="6">
    <location>
        <begin position="1"/>
        <end position="22"/>
    </location>
</feature>
<dbReference type="GO" id="GO:0042956">
    <property type="term" value="P:maltodextrin transmembrane transport"/>
    <property type="evidence" value="ECO:0007669"/>
    <property type="project" value="TreeGrafter"/>
</dbReference>
<sequence length="419" mass="46589">MITLLNAAVLLILFCLPGATQAFERDRLLVWVNQDKGFNGVAEIGRRFQAETGIEVEVATPDDLAARFDRLAGTAKGPDIVIFAHDRFGSWLDAGHLAALQPSQAARQRTPDFAWEAVSVANRIYGYPLSTEVVSLIYNRDLVAKPPRTWQEVIELDRDLRARGKRAIAWDYANLYFSWPVIAGSGGYSLRKRDGLYDLDDLGIANAGAVAGFEQIRRLLGLGVLTTEDNYERMMKAFKAGELAMMINGPWVWNELREAGMRFGIDHVPGIDADRPGKPFVGIVAAAINAHSPNQAQAQRFLDDYLTIADGLRAIDADKPLGAVANLQLLETLQRDPLIAHTYRSAASGEIMPDVPEMKRFWSLFDSRLRPMLQGELEIPATLDQISARLRQHAQMQTVRRRFYPTAEMAVAADAVTRE</sequence>
<accession>A0AA41WMX3</accession>
<dbReference type="GO" id="GO:0042597">
    <property type="term" value="C:periplasmic space"/>
    <property type="evidence" value="ECO:0007669"/>
    <property type="project" value="UniProtKB-SubCell"/>
</dbReference>
<comment type="function">
    <text evidence="6">Part of the ABC transporter complex MalEFGK involved in maltose/maltodextrin import. Binds maltose and higher maltodextrins.</text>
</comment>
<dbReference type="PANTHER" id="PTHR30061:SF50">
    <property type="entry name" value="MALTOSE_MALTODEXTRIN-BINDING PERIPLASMIC PROTEIN"/>
    <property type="match status" value="1"/>
</dbReference>
<evidence type="ECO:0000313" key="8">
    <source>
        <dbReference type="Proteomes" id="UP001165292"/>
    </source>
</evidence>
<dbReference type="InterPro" id="IPR006059">
    <property type="entry name" value="SBP"/>
</dbReference>
<dbReference type="NCBIfam" id="NF007011">
    <property type="entry name" value="PRK09474.1"/>
    <property type="match status" value="1"/>
</dbReference>
<protein>
    <recommendedName>
        <fullName evidence="5 6">Maltodextrin-binding protein</fullName>
    </recommendedName>
</protein>
<reference evidence="7" key="1">
    <citation type="submission" date="2022-06" db="EMBL/GenBank/DDBJ databases">
        <title>Detection of beta-lactamases in bacteria of animal origin.</title>
        <authorList>
            <person name="Mlynarcik P."/>
            <person name="Zdarska V."/>
            <person name="Chudobova H."/>
            <person name="Prochazkova P."/>
            <person name="Hricova K."/>
            <person name="Mezerova K."/>
            <person name="Bardon J."/>
            <person name="Dolejska M."/>
            <person name="Sukkar I."/>
            <person name="Kolar M."/>
        </authorList>
    </citation>
    <scope>NUCLEOTIDE SEQUENCE</scope>
    <source>
        <strain evidence="7">S 300-3</strain>
    </source>
</reference>
<dbReference type="AlphaFoldDB" id="A0AA41WMX3"/>
<dbReference type="InterPro" id="IPR006060">
    <property type="entry name" value="Maltose/Cyclodextrin-bd"/>
</dbReference>
<dbReference type="InterPro" id="IPR006061">
    <property type="entry name" value="SBP_1_CS"/>
</dbReference>
<comment type="caution">
    <text evidence="7">The sequence shown here is derived from an EMBL/GenBank/DDBJ whole genome shotgun (WGS) entry which is preliminary data.</text>
</comment>
<dbReference type="EMBL" id="JAMYBS010000016">
    <property type="protein sequence ID" value="MCO7545840.1"/>
    <property type="molecule type" value="Genomic_DNA"/>
</dbReference>